<keyword evidence="7" id="KW-1185">Reference proteome</keyword>
<dbReference type="Proteomes" id="UP001597115">
    <property type="component" value="Unassembled WGS sequence"/>
</dbReference>
<reference evidence="7" key="1">
    <citation type="journal article" date="2019" name="Int. J. Syst. Evol. Microbiol.">
        <title>The Global Catalogue of Microorganisms (GCM) 10K type strain sequencing project: providing services to taxonomists for standard genome sequencing and annotation.</title>
        <authorList>
            <consortium name="The Broad Institute Genomics Platform"/>
            <consortium name="The Broad Institute Genome Sequencing Center for Infectious Disease"/>
            <person name="Wu L."/>
            <person name="Ma J."/>
        </authorList>
    </citation>
    <scope>NUCLEOTIDE SEQUENCE [LARGE SCALE GENOMIC DNA]</scope>
    <source>
        <strain evidence="7">CGMCC 1.16275</strain>
    </source>
</reference>
<dbReference type="Pfam" id="PF00355">
    <property type="entry name" value="Rieske"/>
    <property type="match status" value="1"/>
</dbReference>
<dbReference type="SUPFAM" id="SSF50022">
    <property type="entry name" value="ISP domain"/>
    <property type="match status" value="1"/>
</dbReference>
<keyword evidence="4" id="KW-0411">Iron-sulfur</keyword>
<keyword evidence="2" id="KW-0479">Metal-binding</keyword>
<dbReference type="PANTHER" id="PTHR40261">
    <property type="match status" value="1"/>
</dbReference>
<gene>
    <name evidence="6" type="ORF">ACFSCW_03965</name>
</gene>
<dbReference type="PROSITE" id="PS51296">
    <property type="entry name" value="RIESKE"/>
    <property type="match status" value="1"/>
</dbReference>
<organism evidence="6 7">
    <name type="scientific">Sphingomonas tabacisoli</name>
    <dbReference type="NCBI Taxonomy" id="2249466"/>
    <lineage>
        <taxon>Bacteria</taxon>
        <taxon>Pseudomonadati</taxon>
        <taxon>Pseudomonadota</taxon>
        <taxon>Alphaproteobacteria</taxon>
        <taxon>Sphingomonadales</taxon>
        <taxon>Sphingomonadaceae</taxon>
        <taxon>Sphingomonas</taxon>
    </lineage>
</organism>
<name>A0ABW4I0L4_9SPHN</name>
<evidence type="ECO:0000256" key="4">
    <source>
        <dbReference type="ARBA" id="ARBA00023014"/>
    </source>
</evidence>
<dbReference type="InterPro" id="IPR036922">
    <property type="entry name" value="Rieske_2Fe-2S_sf"/>
</dbReference>
<proteinExistence type="predicted"/>
<dbReference type="InterPro" id="IPR017941">
    <property type="entry name" value="Rieske_2Fe-2S"/>
</dbReference>
<dbReference type="PANTHER" id="PTHR40261:SF1">
    <property type="entry name" value="RIESKE DOMAIN-CONTAINING PROTEIN"/>
    <property type="match status" value="1"/>
</dbReference>
<evidence type="ECO:0000256" key="3">
    <source>
        <dbReference type="ARBA" id="ARBA00023004"/>
    </source>
</evidence>
<dbReference type="RefSeq" id="WP_380887118.1">
    <property type="nucleotide sequence ID" value="NZ_JBHUDY010000001.1"/>
</dbReference>
<evidence type="ECO:0000256" key="2">
    <source>
        <dbReference type="ARBA" id="ARBA00022723"/>
    </source>
</evidence>
<sequence length="124" mass="13444">MSDRLTATPHGVTLCALADLPDPGARNFVLQIGERYFHGFVVRRGKTVAGYVDACPHMGLPLAKQLDDYLTNDATLIECDWHGALFRPEDGLCVGGPCVGQRLRPWPVELVNGLVKTAQTVNSA</sequence>
<evidence type="ECO:0000256" key="1">
    <source>
        <dbReference type="ARBA" id="ARBA00022714"/>
    </source>
</evidence>
<feature type="domain" description="Rieske" evidence="5">
    <location>
        <begin position="12"/>
        <end position="117"/>
    </location>
</feature>
<dbReference type="EMBL" id="JBHUDY010000001">
    <property type="protein sequence ID" value="MFD1610952.1"/>
    <property type="molecule type" value="Genomic_DNA"/>
</dbReference>
<protein>
    <submittedName>
        <fullName evidence="6">Rieske (2Fe-2S) protein</fullName>
    </submittedName>
</protein>
<evidence type="ECO:0000313" key="6">
    <source>
        <dbReference type="EMBL" id="MFD1610952.1"/>
    </source>
</evidence>
<dbReference type="CDD" id="cd03467">
    <property type="entry name" value="Rieske"/>
    <property type="match status" value="1"/>
</dbReference>
<evidence type="ECO:0000313" key="7">
    <source>
        <dbReference type="Proteomes" id="UP001597115"/>
    </source>
</evidence>
<evidence type="ECO:0000259" key="5">
    <source>
        <dbReference type="PROSITE" id="PS51296"/>
    </source>
</evidence>
<keyword evidence="3" id="KW-0408">Iron</keyword>
<comment type="caution">
    <text evidence="6">The sequence shown here is derived from an EMBL/GenBank/DDBJ whole genome shotgun (WGS) entry which is preliminary data.</text>
</comment>
<keyword evidence="1" id="KW-0001">2Fe-2S</keyword>
<dbReference type="Gene3D" id="2.102.10.10">
    <property type="entry name" value="Rieske [2Fe-2S] iron-sulphur domain"/>
    <property type="match status" value="1"/>
</dbReference>
<accession>A0ABW4I0L4</accession>